<dbReference type="SUPFAM" id="SSF53383">
    <property type="entry name" value="PLP-dependent transferases"/>
    <property type="match status" value="1"/>
</dbReference>
<gene>
    <name evidence="3" type="ORF">GSTENG00031886001</name>
</gene>
<dbReference type="PANTHER" id="PTHR14084:SF0">
    <property type="entry name" value="KYNURENINASE"/>
    <property type="match status" value="1"/>
</dbReference>
<proteinExistence type="predicted"/>
<accession>Q4RMT8</accession>
<dbReference type="GO" id="GO:0030170">
    <property type="term" value="F:pyridoxal phosphate binding"/>
    <property type="evidence" value="ECO:0007669"/>
    <property type="project" value="InterPro"/>
</dbReference>
<protein>
    <submittedName>
        <fullName evidence="3">(spotted green pufferfish) hypothetical protein</fullName>
    </submittedName>
</protein>
<dbReference type="InterPro" id="IPR015424">
    <property type="entry name" value="PyrdxlP-dep_Trfase"/>
</dbReference>
<reference evidence="3" key="2">
    <citation type="submission" date="2004-02" db="EMBL/GenBank/DDBJ databases">
        <authorList>
            <consortium name="Genoscope"/>
            <consortium name="Whitehead Institute Centre for Genome Research"/>
        </authorList>
    </citation>
    <scope>NUCLEOTIDE SEQUENCE</scope>
</reference>
<name>Q4RMT8_TETNG</name>
<evidence type="ECO:0000256" key="1">
    <source>
        <dbReference type="ARBA" id="ARBA00022898"/>
    </source>
</evidence>
<organism evidence="3">
    <name type="scientific">Tetraodon nigroviridis</name>
    <name type="common">Spotted green pufferfish</name>
    <name type="synonym">Chelonodon nigroviridis</name>
    <dbReference type="NCBI Taxonomy" id="99883"/>
    <lineage>
        <taxon>Eukaryota</taxon>
        <taxon>Metazoa</taxon>
        <taxon>Chordata</taxon>
        <taxon>Craniata</taxon>
        <taxon>Vertebrata</taxon>
        <taxon>Euteleostomi</taxon>
        <taxon>Actinopterygii</taxon>
        <taxon>Neopterygii</taxon>
        <taxon>Teleostei</taxon>
        <taxon>Neoteleostei</taxon>
        <taxon>Acanthomorphata</taxon>
        <taxon>Eupercaria</taxon>
        <taxon>Tetraodontiformes</taxon>
        <taxon>Tetradontoidea</taxon>
        <taxon>Tetraodontidae</taxon>
        <taxon>Tetraodon</taxon>
    </lineage>
</organism>
<dbReference type="Gene3D" id="3.40.640.10">
    <property type="entry name" value="Type I PLP-dependent aspartate aminotransferase-like (Major domain)"/>
    <property type="match status" value="1"/>
</dbReference>
<dbReference type="GO" id="GO:0019441">
    <property type="term" value="P:L-tryptophan catabolic process to kynurenine"/>
    <property type="evidence" value="ECO:0007669"/>
    <property type="project" value="TreeGrafter"/>
</dbReference>
<feature type="compositionally biased region" description="Low complexity" evidence="2">
    <location>
        <begin position="376"/>
        <end position="387"/>
    </location>
</feature>
<evidence type="ECO:0000313" key="3">
    <source>
        <dbReference type="EMBL" id="CAG10294.1"/>
    </source>
</evidence>
<dbReference type="OrthoDB" id="5978656at2759"/>
<feature type="region of interest" description="Disordered" evidence="2">
    <location>
        <begin position="288"/>
        <end position="322"/>
    </location>
</feature>
<dbReference type="InterPro" id="IPR010111">
    <property type="entry name" value="Kynureninase"/>
</dbReference>
<keyword evidence="1" id="KW-0663">Pyridoxal phosphate</keyword>
<feature type="compositionally biased region" description="Basic and acidic residues" evidence="2">
    <location>
        <begin position="309"/>
        <end position="322"/>
    </location>
</feature>
<sequence>MQQFEGLPVAETLRRISAQLGCSPAAAQVADFLDQHDQLRPLRDHFLLPKVRDLPPSDLSLVEGGEDGVYLAGNSLGLQPRTAGTYVQEELDKWARMGVHGHVQGSRPWAWAEDQLEEMMAKVVGAKAEEVALMNALTVNLHLLMLSFYRPTASRHKILLEDKAFPSDHYAVESQIRLRGFQPQESMLLLRPRPGEESLRTEDILRTIQEDGDAIAVVMLGAVQYYTGQLFDMAAITAAGQRKGCFVGFDCAHAAGNRGAEVARLGRRLRLLVLVQVSELGRWRHRRRLRPRETQPAHQTNADRMVGSRPEDPLRHDQRDAAAVRGQRLPAVQPAGAAALPPAGQSGGVQQDQHEGAAQEVVAADRIPGIPDPPSLRLRPAGAAGAARGPGAALQLLQGCAPLRGHAGPGAGRLQGPLLRSLGWLPG</sequence>
<dbReference type="GO" id="GO:0030429">
    <property type="term" value="F:kynureninase activity"/>
    <property type="evidence" value="ECO:0007669"/>
    <property type="project" value="InterPro"/>
</dbReference>
<dbReference type="PANTHER" id="PTHR14084">
    <property type="entry name" value="KYNURENINASE"/>
    <property type="match status" value="1"/>
</dbReference>
<dbReference type="KEGG" id="tng:GSTEN00031886G001"/>
<dbReference type="GO" id="GO:0009435">
    <property type="term" value="P:NAD+ biosynthetic process"/>
    <property type="evidence" value="ECO:0007669"/>
    <property type="project" value="InterPro"/>
</dbReference>
<dbReference type="GO" id="GO:0043420">
    <property type="term" value="P:anthranilate metabolic process"/>
    <property type="evidence" value="ECO:0007669"/>
    <property type="project" value="TreeGrafter"/>
</dbReference>
<evidence type="ECO:0000256" key="2">
    <source>
        <dbReference type="SAM" id="MobiDB-lite"/>
    </source>
</evidence>
<dbReference type="GO" id="GO:0005737">
    <property type="term" value="C:cytoplasm"/>
    <property type="evidence" value="ECO:0007669"/>
    <property type="project" value="InterPro"/>
</dbReference>
<dbReference type="AlphaFoldDB" id="Q4RMT8"/>
<reference evidence="3" key="1">
    <citation type="journal article" date="2004" name="Nature">
        <title>Genome duplication in the teleost fish Tetraodon nigroviridis reveals the early vertebrate proto-karyotype.</title>
        <authorList>
            <person name="Jaillon O."/>
            <person name="Aury J.-M."/>
            <person name="Brunet F."/>
            <person name="Petit J.-L."/>
            <person name="Stange-Thomann N."/>
            <person name="Mauceli E."/>
            <person name="Bouneau L."/>
            <person name="Fischer C."/>
            <person name="Ozouf-Costaz C."/>
            <person name="Bernot A."/>
            <person name="Nicaud S."/>
            <person name="Jaffe D."/>
            <person name="Fisher S."/>
            <person name="Lutfalla G."/>
            <person name="Dossat C."/>
            <person name="Segurens B."/>
            <person name="Dasilva C."/>
            <person name="Salanoubat M."/>
            <person name="Levy M."/>
            <person name="Boudet N."/>
            <person name="Castellano S."/>
            <person name="Anthouard V."/>
            <person name="Jubin C."/>
            <person name="Castelli V."/>
            <person name="Katinka M."/>
            <person name="Vacherie B."/>
            <person name="Biemont C."/>
            <person name="Skalli Z."/>
            <person name="Cattolico L."/>
            <person name="Poulain J."/>
            <person name="De Berardinis V."/>
            <person name="Cruaud C."/>
            <person name="Duprat S."/>
            <person name="Brottier P."/>
            <person name="Coutanceau J.-P."/>
            <person name="Gouzy J."/>
            <person name="Parra G."/>
            <person name="Lardier G."/>
            <person name="Chapple C."/>
            <person name="McKernan K.J."/>
            <person name="McEwan P."/>
            <person name="Bosak S."/>
            <person name="Kellis M."/>
            <person name="Volff J.-N."/>
            <person name="Guigo R."/>
            <person name="Zody M.C."/>
            <person name="Mesirov J."/>
            <person name="Lindblad-Toh K."/>
            <person name="Birren B."/>
            <person name="Nusbaum C."/>
            <person name="Kahn D."/>
            <person name="Robinson-Rechavi M."/>
            <person name="Laudet V."/>
            <person name="Schachter V."/>
            <person name="Quetier F."/>
            <person name="Saurin W."/>
            <person name="Scarpelli C."/>
            <person name="Wincker P."/>
            <person name="Lander E.S."/>
            <person name="Weissenbach J."/>
            <person name="Roest Crollius H."/>
        </authorList>
    </citation>
    <scope>NUCLEOTIDE SEQUENCE [LARGE SCALE GENOMIC DNA]</scope>
</reference>
<comment type="caution">
    <text evidence="3">The sequence shown here is derived from an EMBL/GenBank/DDBJ whole genome shotgun (WGS) entry which is preliminary data.</text>
</comment>
<dbReference type="InterPro" id="IPR015421">
    <property type="entry name" value="PyrdxlP-dep_Trfase_major"/>
</dbReference>
<dbReference type="EMBL" id="CAAE01015018">
    <property type="protein sequence ID" value="CAG10294.1"/>
    <property type="molecule type" value="Genomic_DNA"/>
</dbReference>
<feature type="region of interest" description="Disordered" evidence="2">
    <location>
        <begin position="337"/>
        <end position="387"/>
    </location>
</feature>